<evidence type="ECO:0000313" key="2">
    <source>
        <dbReference type="Proteomes" id="UP001331761"/>
    </source>
</evidence>
<evidence type="ECO:0000313" key="1">
    <source>
        <dbReference type="EMBL" id="KAK5971545.1"/>
    </source>
</evidence>
<comment type="caution">
    <text evidence="1">The sequence shown here is derived from an EMBL/GenBank/DDBJ whole genome shotgun (WGS) entry which is preliminary data.</text>
</comment>
<protein>
    <submittedName>
        <fullName evidence="1">Uncharacterized protein</fullName>
    </submittedName>
</protein>
<gene>
    <name evidence="1" type="ORF">GCK32_018833</name>
</gene>
<proteinExistence type="predicted"/>
<organism evidence="1 2">
    <name type="scientific">Trichostrongylus colubriformis</name>
    <name type="common">Black scour worm</name>
    <dbReference type="NCBI Taxonomy" id="6319"/>
    <lineage>
        <taxon>Eukaryota</taxon>
        <taxon>Metazoa</taxon>
        <taxon>Ecdysozoa</taxon>
        <taxon>Nematoda</taxon>
        <taxon>Chromadorea</taxon>
        <taxon>Rhabditida</taxon>
        <taxon>Rhabditina</taxon>
        <taxon>Rhabditomorpha</taxon>
        <taxon>Strongyloidea</taxon>
        <taxon>Trichostrongylidae</taxon>
        <taxon>Trichostrongylus</taxon>
    </lineage>
</organism>
<reference evidence="1 2" key="1">
    <citation type="submission" date="2019-10" db="EMBL/GenBank/DDBJ databases">
        <title>Assembly and Annotation for the nematode Trichostrongylus colubriformis.</title>
        <authorList>
            <person name="Martin J."/>
        </authorList>
    </citation>
    <scope>NUCLEOTIDE SEQUENCE [LARGE SCALE GENOMIC DNA]</scope>
    <source>
        <strain evidence="1">G859</strain>
        <tissue evidence="1">Whole worm</tissue>
    </source>
</reference>
<sequence length="178" mass="19604">MNDTGLGLVHKRALTVTVPIQKMFNRSVSSPDLQQAMEDLDNVLLSDDSTSMASLTNALQLLSASIQQIVPRLEYLQTTNDILMERTSVLLARTAPKSNCTLCAVEENRDSHFSGRCQKYADPVSRTIQASKLNLCLRCLKPSHGDDCMVTCGGCGLGHNQLLCHKGRPAMSKRPRHH</sequence>
<dbReference type="AlphaFoldDB" id="A0AAN8FKM9"/>
<dbReference type="Proteomes" id="UP001331761">
    <property type="component" value="Unassembled WGS sequence"/>
</dbReference>
<dbReference type="EMBL" id="WIXE01017658">
    <property type="protein sequence ID" value="KAK5971545.1"/>
    <property type="molecule type" value="Genomic_DNA"/>
</dbReference>
<accession>A0AAN8FKM9</accession>
<keyword evidence="2" id="KW-1185">Reference proteome</keyword>
<name>A0AAN8FKM9_TRICO</name>